<accession>A0A7W6AB71</accession>
<dbReference type="EMBL" id="JACIDH010000018">
    <property type="protein sequence ID" value="MBB3880641.1"/>
    <property type="molecule type" value="Genomic_DNA"/>
</dbReference>
<organism evidence="2 3">
    <name type="scientific">Sphingomonas pseudosanguinis</name>
    <dbReference type="NCBI Taxonomy" id="413712"/>
    <lineage>
        <taxon>Bacteria</taxon>
        <taxon>Pseudomonadati</taxon>
        <taxon>Pseudomonadota</taxon>
        <taxon>Alphaproteobacteria</taxon>
        <taxon>Sphingomonadales</taxon>
        <taxon>Sphingomonadaceae</taxon>
        <taxon>Sphingomonas</taxon>
    </lineage>
</organism>
<name>A0A7W6AB71_9SPHN</name>
<feature type="transmembrane region" description="Helical" evidence="1">
    <location>
        <begin position="21"/>
        <end position="43"/>
    </location>
</feature>
<feature type="transmembrane region" description="Helical" evidence="1">
    <location>
        <begin position="55"/>
        <end position="74"/>
    </location>
</feature>
<evidence type="ECO:0008006" key="4">
    <source>
        <dbReference type="Google" id="ProtNLM"/>
    </source>
</evidence>
<dbReference type="GO" id="GO:0015097">
    <property type="term" value="F:mercury ion transmembrane transporter activity"/>
    <property type="evidence" value="ECO:0007669"/>
    <property type="project" value="InterPro"/>
</dbReference>
<dbReference type="Pfam" id="PF03203">
    <property type="entry name" value="MerC"/>
    <property type="match status" value="1"/>
</dbReference>
<dbReference type="RefSeq" id="WP_183952687.1">
    <property type="nucleotide sequence ID" value="NZ_JACIDH010000018.1"/>
</dbReference>
<feature type="transmembrane region" description="Helical" evidence="1">
    <location>
        <begin position="81"/>
        <end position="101"/>
    </location>
</feature>
<dbReference type="AlphaFoldDB" id="A0A7W6AB71"/>
<keyword evidence="3" id="KW-1185">Reference proteome</keyword>
<feature type="transmembrane region" description="Helical" evidence="1">
    <location>
        <begin position="107"/>
        <end position="126"/>
    </location>
</feature>
<protein>
    <recommendedName>
        <fullName evidence="4">MerC domain-containing protein</fullName>
    </recommendedName>
</protein>
<keyword evidence="1" id="KW-0472">Membrane</keyword>
<comment type="caution">
    <text evidence="2">The sequence shown here is derived from an EMBL/GenBank/DDBJ whole genome shotgun (WGS) entry which is preliminary data.</text>
</comment>
<dbReference type="Proteomes" id="UP000538670">
    <property type="component" value="Unassembled WGS sequence"/>
</dbReference>
<reference evidence="2 3" key="1">
    <citation type="submission" date="2020-08" db="EMBL/GenBank/DDBJ databases">
        <title>Genomic Encyclopedia of Type Strains, Phase IV (KMG-IV): sequencing the most valuable type-strain genomes for metagenomic binning, comparative biology and taxonomic classification.</title>
        <authorList>
            <person name="Goeker M."/>
        </authorList>
    </citation>
    <scope>NUCLEOTIDE SEQUENCE [LARGE SCALE GENOMIC DNA]</scope>
    <source>
        <strain evidence="2 3">DSM 19512</strain>
    </source>
</reference>
<keyword evidence="1" id="KW-1133">Transmembrane helix</keyword>
<keyword evidence="1" id="KW-0812">Transmembrane</keyword>
<evidence type="ECO:0000256" key="1">
    <source>
        <dbReference type="SAM" id="Phobius"/>
    </source>
</evidence>
<dbReference type="GO" id="GO:0016020">
    <property type="term" value="C:membrane"/>
    <property type="evidence" value="ECO:0007669"/>
    <property type="project" value="InterPro"/>
</dbReference>
<dbReference type="InterPro" id="IPR004891">
    <property type="entry name" value="Mercury-R_MerC"/>
</dbReference>
<evidence type="ECO:0000313" key="3">
    <source>
        <dbReference type="Proteomes" id="UP000538670"/>
    </source>
</evidence>
<sequence length="137" mass="14154">MERIDGIATPDRHHGRGWDRLAISASALCLVHCLVLPLVAAFLPMIAQWAGWGEAFHVAMLGIAVPLSSLTLFAGWRRHRALVPPAIGAAGLALLVAGLVFDGQGLGTALTVAGSIALAVAHIANLRASNLAILSAL</sequence>
<evidence type="ECO:0000313" key="2">
    <source>
        <dbReference type="EMBL" id="MBB3880641.1"/>
    </source>
</evidence>
<gene>
    <name evidence="2" type="ORF">GGR48_003089</name>
</gene>
<proteinExistence type="predicted"/>